<evidence type="ECO:0000256" key="7">
    <source>
        <dbReference type="PROSITE-ProRule" id="PRU01373"/>
    </source>
</evidence>
<evidence type="ECO:0000256" key="2">
    <source>
        <dbReference type="ARBA" id="ARBA00005992"/>
    </source>
</evidence>
<feature type="coiled-coil region" evidence="8">
    <location>
        <begin position="80"/>
        <end position="111"/>
    </location>
</feature>
<dbReference type="InterPro" id="IPR032710">
    <property type="entry name" value="NTF2-like_dom_sf"/>
</dbReference>
<keyword evidence="4 7" id="KW-0133">Cell shape</keyword>
<dbReference type="Pfam" id="PF03734">
    <property type="entry name" value="YkuD"/>
    <property type="match status" value="1"/>
</dbReference>
<evidence type="ECO:0000259" key="9">
    <source>
        <dbReference type="PROSITE" id="PS52029"/>
    </source>
</evidence>
<sequence length="392" mass="44182">MLTIVYAHAAVPGKESKLHLPVSSQHTSPDSLLNQIYQAMAANNLRAAEEKADALVAAFPNFRLGHLIRGDLLLMHTRPVAALGAAYAQENEKLQELRAEARARLHSIRKRPDPTLIPRALLMLRGDQKHVLVADTKRSRLYVYENQGGQPKLLADYYVSQGKLGIDKLKEGDRKTPLGVYYITARIPSSRLPDFYGSGALPINYPNEWDKRTGRGGSGIWLHGTPTDTFSRPPLASEGCLVLTNPDLQALYKLVDINNTPVVISSQVEFVTKETWSKERRHAAQFFEGWRRDFESRDLKNLLTHYSSQFTSANGTRIASELGKQMATLQGKKNMSISLQDMSIFYYPGFSDMIVGTFTTVVKVGSRKDTTRLRQFWIKDKGRWTILHELRL</sequence>
<keyword evidence="11" id="KW-1185">Reference proteome</keyword>
<keyword evidence="5 7" id="KW-0573">Peptidoglycan synthesis</keyword>
<accession>A0ABW2J702</accession>
<dbReference type="PANTHER" id="PTHR36699:SF1">
    <property type="entry name" value="L,D-TRANSPEPTIDASE YAFK-RELATED"/>
    <property type="match status" value="1"/>
</dbReference>
<dbReference type="InterPro" id="IPR005490">
    <property type="entry name" value="LD_TPept_cat_dom"/>
</dbReference>
<evidence type="ECO:0000256" key="1">
    <source>
        <dbReference type="ARBA" id="ARBA00004752"/>
    </source>
</evidence>
<dbReference type="SUPFAM" id="SSF54427">
    <property type="entry name" value="NTF2-like"/>
    <property type="match status" value="1"/>
</dbReference>
<feature type="active site" description="Nucleophile" evidence="7">
    <location>
        <position position="240"/>
    </location>
</feature>
<comment type="caution">
    <text evidence="10">The sequence shown here is derived from an EMBL/GenBank/DDBJ whole genome shotgun (WGS) entry which is preliminary data.</text>
</comment>
<dbReference type="Pfam" id="PF24125">
    <property type="entry name" value="Cds6_C"/>
    <property type="match status" value="1"/>
</dbReference>
<proteinExistence type="inferred from homology"/>
<comment type="pathway">
    <text evidence="1 7">Cell wall biogenesis; peptidoglycan biosynthesis.</text>
</comment>
<dbReference type="InterPro" id="IPR038063">
    <property type="entry name" value="Transpep_catalytic_dom"/>
</dbReference>
<dbReference type="RefSeq" id="WP_382234606.1">
    <property type="nucleotide sequence ID" value="NZ_JBHTCC010000002.1"/>
</dbReference>
<evidence type="ECO:0000256" key="4">
    <source>
        <dbReference type="ARBA" id="ARBA00022960"/>
    </source>
</evidence>
<keyword evidence="6 7" id="KW-0961">Cell wall biogenesis/degradation</keyword>
<organism evidence="10 11">
    <name type="scientific">Herminiimonas aquatilis</name>
    <dbReference type="NCBI Taxonomy" id="345342"/>
    <lineage>
        <taxon>Bacteria</taxon>
        <taxon>Pseudomonadati</taxon>
        <taxon>Pseudomonadota</taxon>
        <taxon>Betaproteobacteria</taxon>
        <taxon>Burkholderiales</taxon>
        <taxon>Oxalobacteraceae</taxon>
        <taxon>Herminiimonas</taxon>
    </lineage>
</organism>
<evidence type="ECO:0000256" key="6">
    <source>
        <dbReference type="ARBA" id="ARBA00023316"/>
    </source>
</evidence>
<dbReference type="CDD" id="cd16913">
    <property type="entry name" value="YkuD_like"/>
    <property type="match status" value="1"/>
</dbReference>
<evidence type="ECO:0000256" key="8">
    <source>
        <dbReference type="SAM" id="Coils"/>
    </source>
</evidence>
<dbReference type="Proteomes" id="UP001596379">
    <property type="component" value="Unassembled WGS sequence"/>
</dbReference>
<name>A0ABW2J702_9BURK</name>
<dbReference type="PROSITE" id="PS52029">
    <property type="entry name" value="LD_TPASE"/>
    <property type="match status" value="1"/>
</dbReference>
<dbReference type="SUPFAM" id="SSF141523">
    <property type="entry name" value="L,D-transpeptidase catalytic domain-like"/>
    <property type="match status" value="1"/>
</dbReference>
<keyword evidence="8" id="KW-0175">Coiled coil</keyword>
<dbReference type="PANTHER" id="PTHR36699">
    <property type="entry name" value="LD-TRANSPEPTIDASE"/>
    <property type="match status" value="1"/>
</dbReference>
<dbReference type="EMBL" id="JBHTCC010000002">
    <property type="protein sequence ID" value="MFC7298989.1"/>
    <property type="molecule type" value="Genomic_DNA"/>
</dbReference>
<dbReference type="InterPro" id="IPR056203">
    <property type="entry name" value="Cds6_C"/>
</dbReference>
<protein>
    <submittedName>
        <fullName evidence="10">L,D-transpeptidase family protein</fullName>
    </submittedName>
</protein>
<evidence type="ECO:0000313" key="11">
    <source>
        <dbReference type="Proteomes" id="UP001596379"/>
    </source>
</evidence>
<reference evidence="11" key="1">
    <citation type="journal article" date="2019" name="Int. J. Syst. Evol. Microbiol.">
        <title>The Global Catalogue of Microorganisms (GCM) 10K type strain sequencing project: providing services to taxonomists for standard genome sequencing and annotation.</title>
        <authorList>
            <consortium name="The Broad Institute Genomics Platform"/>
            <consortium name="The Broad Institute Genome Sequencing Center for Infectious Disease"/>
            <person name="Wu L."/>
            <person name="Ma J."/>
        </authorList>
    </citation>
    <scope>NUCLEOTIDE SEQUENCE [LARGE SCALE GENOMIC DNA]</scope>
    <source>
        <strain evidence="11">CCUG 36956</strain>
    </source>
</reference>
<evidence type="ECO:0000256" key="5">
    <source>
        <dbReference type="ARBA" id="ARBA00022984"/>
    </source>
</evidence>
<dbReference type="Gene3D" id="2.40.440.10">
    <property type="entry name" value="L,D-transpeptidase catalytic domain-like"/>
    <property type="match status" value="1"/>
</dbReference>
<feature type="active site" description="Proton donor/acceptor" evidence="7">
    <location>
        <position position="223"/>
    </location>
</feature>
<keyword evidence="3" id="KW-0808">Transferase</keyword>
<feature type="domain" description="L,D-TPase catalytic" evidence="9">
    <location>
        <begin position="130"/>
        <end position="265"/>
    </location>
</feature>
<gene>
    <name evidence="10" type="ORF">ACFQO0_11150</name>
</gene>
<comment type="similarity">
    <text evidence="2">Belongs to the YkuD family.</text>
</comment>
<evidence type="ECO:0000256" key="3">
    <source>
        <dbReference type="ARBA" id="ARBA00022679"/>
    </source>
</evidence>
<evidence type="ECO:0000313" key="10">
    <source>
        <dbReference type="EMBL" id="MFC7298989.1"/>
    </source>
</evidence>